<name>A0ABR4R1A6_9BORD</name>
<proteinExistence type="predicted"/>
<dbReference type="Proteomes" id="UP000025748">
    <property type="component" value="Unassembled WGS sequence"/>
</dbReference>
<dbReference type="SUPFAM" id="SSF47413">
    <property type="entry name" value="lambda repressor-like DNA-binding domains"/>
    <property type="match status" value="1"/>
</dbReference>
<evidence type="ECO:0000256" key="1">
    <source>
        <dbReference type="ARBA" id="ARBA00023015"/>
    </source>
</evidence>
<dbReference type="InterPro" id="IPR000843">
    <property type="entry name" value="HTH_LacI"/>
</dbReference>
<dbReference type="InterPro" id="IPR010982">
    <property type="entry name" value="Lambda_DNA-bd_dom_sf"/>
</dbReference>
<dbReference type="SMART" id="SM00354">
    <property type="entry name" value="HTH_LACI"/>
    <property type="match status" value="1"/>
</dbReference>
<dbReference type="InterPro" id="IPR028082">
    <property type="entry name" value="Peripla_BP_I"/>
</dbReference>
<keyword evidence="6" id="KW-1185">Reference proteome</keyword>
<dbReference type="RefSeq" id="WP_032962850.1">
    <property type="nucleotide sequence ID" value="NZ_JHEM01000016.1"/>
</dbReference>
<dbReference type="Gene3D" id="1.10.260.40">
    <property type="entry name" value="lambda repressor-like DNA-binding domains"/>
    <property type="match status" value="1"/>
</dbReference>
<dbReference type="SUPFAM" id="SSF53822">
    <property type="entry name" value="Periplasmic binding protein-like I"/>
    <property type="match status" value="1"/>
</dbReference>
<dbReference type="PANTHER" id="PTHR30146">
    <property type="entry name" value="LACI-RELATED TRANSCRIPTIONAL REPRESSOR"/>
    <property type="match status" value="1"/>
</dbReference>
<organism evidence="5 6">
    <name type="scientific">Bordetella hinzii OH87 BAL007II</name>
    <dbReference type="NCBI Taxonomy" id="1331262"/>
    <lineage>
        <taxon>Bacteria</taxon>
        <taxon>Pseudomonadati</taxon>
        <taxon>Pseudomonadota</taxon>
        <taxon>Betaproteobacteria</taxon>
        <taxon>Burkholderiales</taxon>
        <taxon>Alcaligenaceae</taxon>
        <taxon>Bordetella</taxon>
    </lineage>
</organism>
<dbReference type="CDD" id="cd01392">
    <property type="entry name" value="HTH_LacI"/>
    <property type="match status" value="1"/>
</dbReference>
<evidence type="ECO:0000313" key="5">
    <source>
        <dbReference type="EMBL" id="KCB24063.1"/>
    </source>
</evidence>
<dbReference type="Pfam" id="PF00356">
    <property type="entry name" value="LacI"/>
    <property type="match status" value="1"/>
</dbReference>
<evidence type="ECO:0000259" key="4">
    <source>
        <dbReference type="PROSITE" id="PS50932"/>
    </source>
</evidence>
<sequence length="350" mass="38147">MKSKSKGPPRASILEIAREAKVSTATVSRAFNRPELLHAETLSRVQRIARQLGFRPNLVGRSLRRGSTQTIGVLLPTLTNPVFAECFEGACRYAQNIGYSIMVATTNYDHQGELESLHTLLDHQVDGLILTLGSYMPLANLDLLQKAQATPYILAYSMLPGIPSVTIDDFRASQHLAELLAAFNHRRMVFLSGPLRDSDRAARRLLGARACAERLGLDPVPHAVMPSHVECDPIQVEQLIRRQTLPIAVMCSNDLLALSLMSICRSLGLRIPQDVSVCGFDGIAPGAMYDPPLTSVVQPSMEIGQIACKKLLDHLTADHRLTSAIVPHRIFEGGTVCTLPPRPDKGAAAP</sequence>
<protein>
    <submittedName>
        <fullName evidence="5">Periplasmic-binding protein-like domain protein</fullName>
    </submittedName>
</protein>
<reference evidence="5 6" key="1">
    <citation type="submission" date="2014-03" db="EMBL/GenBank/DDBJ databases">
        <title>Genome sequence of Bordetella hinzii.</title>
        <authorList>
            <person name="Register K."/>
            <person name="Harvill E."/>
            <person name="Goodfield L.L."/>
            <person name="Ivanov Y.V."/>
            <person name="Meyer J.A."/>
            <person name="Muse S.J."/>
            <person name="Jacobs N."/>
            <person name="Bendor L."/>
            <person name="Smallridge W.E."/>
            <person name="Brinkac L.M."/>
            <person name="Sanka R."/>
            <person name="Kim M."/>
            <person name="Losada L."/>
        </authorList>
    </citation>
    <scope>NUCLEOTIDE SEQUENCE [LARGE SCALE GENOMIC DNA]</scope>
    <source>
        <strain evidence="5 6">OH87 BAL007II</strain>
    </source>
</reference>
<evidence type="ECO:0000256" key="2">
    <source>
        <dbReference type="ARBA" id="ARBA00023125"/>
    </source>
</evidence>
<feature type="domain" description="HTH lacI-type" evidence="4">
    <location>
        <begin position="11"/>
        <end position="65"/>
    </location>
</feature>
<comment type="caution">
    <text evidence="5">The sequence shown here is derived from an EMBL/GenBank/DDBJ whole genome shotgun (WGS) entry which is preliminary data.</text>
</comment>
<evidence type="ECO:0000313" key="6">
    <source>
        <dbReference type="Proteomes" id="UP000025748"/>
    </source>
</evidence>
<keyword evidence="2" id="KW-0238">DNA-binding</keyword>
<dbReference type="PROSITE" id="PS50932">
    <property type="entry name" value="HTH_LACI_2"/>
    <property type="match status" value="1"/>
</dbReference>
<dbReference type="InterPro" id="IPR046335">
    <property type="entry name" value="LacI/GalR-like_sensor"/>
</dbReference>
<evidence type="ECO:0000256" key="3">
    <source>
        <dbReference type="ARBA" id="ARBA00023163"/>
    </source>
</evidence>
<keyword evidence="1" id="KW-0805">Transcription regulation</keyword>
<keyword evidence="3" id="KW-0804">Transcription</keyword>
<accession>A0ABR4R1A6</accession>
<dbReference type="EMBL" id="JHEM01000016">
    <property type="protein sequence ID" value="KCB24063.1"/>
    <property type="molecule type" value="Genomic_DNA"/>
</dbReference>
<dbReference type="Gene3D" id="3.40.50.2300">
    <property type="match status" value="2"/>
</dbReference>
<gene>
    <name evidence="5" type="ORF">L544_4556</name>
</gene>
<dbReference type="PANTHER" id="PTHR30146:SF138">
    <property type="entry name" value="TRANSCRIPTIONAL REGULATORY PROTEIN"/>
    <property type="match status" value="1"/>
</dbReference>
<dbReference type="Pfam" id="PF13377">
    <property type="entry name" value="Peripla_BP_3"/>
    <property type="match status" value="1"/>
</dbReference>